<dbReference type="PIRSF" id="PIRSF006157">
    <property type="entry name" value="Doxgns_DODA"/>
    <property type="match status" value="1"/>
</dbReference>
<dbReference type="AlphaFoldDB" id="A0A4V1IU13"/>
<dbReference type="CDD" id="cd07363">
    <property type="entry name" value="45_DOPA_Dioxygenase"/>
    <property type="match status" value="1"/>
</dbReference>
<keyword evidence="4" id="KW-0862">Zinc</keyword>
<proteinExistence type="inferred from homology"/>
<gene>
    <name evidence="7" type="ORF">CXG81DRAFT_3262</name>
</gene>
<dbReference type="PANTHER" id="PTHR30096:SF0">
    <property type="entry name" value="4,5-DOPA DIOXYGENASE EXTRADIOL-LIKE PROTEIN"/>
    <property type="match status" value="1"/>
</dbReference>
<dbReference type="Pfam" id="PF02900">
    <property type="entry name" value="LigB"/>
    <property type="match status" value="1"/>
</dbReference>
<name>A0A4V1IU13_9FUNG</name>
<feature type="non-terminal residue" evidence="7">
    <location>
        <position position="258"/>
    </location>
</feature>
<dbReference type="InterPro" id="IPR004183">
    <property type="entry name" value="Xdiol_dOase_suB"/>
</dbReference>
<feature type="non-terminal residue" evidence="7">
    <location>
        <position position="1"/>
    </location>
</feature>
<dbReference type="InterPro" id="IPR014436">
    <property type="entry name" value="Extradiol_dOase_DODA"/>
</dbReference>
<evidence type="ECO:0000256" key="2">
    <source>
        <dbReference type="ARBA" id="ARBA00007581"/>
    </source>
</evidence>
<feature type="domain" description="Extradiol ring-cleavage dioxygenase class III enzyme subunit B" evidence="6">
    <location>
        <begin position="23"/>
        <end position="254"/>
    </location>
</feature>
<organism evidence="7 8">
    <name type="scientific">Caulochytrium protostelioides</name>
    <dbReference type="NCBI Taxonomy" id="1555241"/>
    <lineage>
        <taxon>Eukaryota</taxon>
        <taxon>Fungi</taxon>
        <taxon>Fungi incertae sedis</taxon>
        <taxon>Chytridiomycota</taxon>
        <taxon>Chytridiomycota incertae sedis</taxon>
        <taxon>Chytridiomycetes</taxon>
        <taxon>Caulochytriales</taxon>
        <taxon>Caulochytriaceae</taxon>
        <taxon>Caulochytrium</taxon>
    </lineage>
</organism>
<evidence type="ECO:0000313" key="7">
    <source>
        <dbReference type="EMBL" id="RKO98957.1"/>
    </source>
</evidence>
<dbReference type="PANTHER" id="PTHR30096">
    <property type="entry name" value="4,5-DOPA DIOXYGENASE EXTRADIOL-LIKE PROTEIN"/>
    <property type="match status" value="1"/>
</dbReference>
<evidence type="ECO:0000256" key="5">
    <source>
        <dbReference type="ARBA" id="ARBA00023002"/>
    </source>
</evidence>
<evidence type="ECO:0000256" key="1">
    <source>
        <dbReference type="ARBA" id="ARBA00001947"/>
    </source>
</evidence>
<evidence type="ECO:0000256" key="3">
    <source>
        <dbReference type="ARBA" id="ARBA00022723"/>
    </source>
</evidence>
<dbReference type="Gene3D" id="3.40.830.10">
    <property type="entry name" value="LigB-like"/>
    <property type="match status" value="1"/>
</dbReference>
<evidence type="ECO:0000256" key="4">
    <source>
        <dbReference type="ARBA" id="ARBA00022833"/>
    </source>
</evidence>
<evidence type="ECO:0000259" key="6">
    <source>
        <dbReference type="Pfam" id="PF02900"/>
    </source>
</evidence>
<protein>
    <recommendedName>
        <fullName evidence="6">Extradiol ring-cleavage dioxygenase class III enzyme subunit B domain-containing protein</fullName>
    </recommendedName>
</protein>
<dbReference type="Proteomes" id="UP000274922">
    <property type="component" value="Unassembled WGS sequence"/>
</dbReference>
<comment type="cofactor">
    <cofactor evidence="1">
        <name>Zn(2+)</name>
        <dbReference type="ChEBI" id="CHEBI:29105"/>
    </cofactor>
</comment>
<keyword evidence="5" id="KW-0560">Oxidoreductase</keyword>
<keyword evidence="8" id="KW-1185">Reference proteome</keyword>
<comment type="similarity">
    <text evidence="2">Belongs to the DODA-type extradiol aromatic ring-opening dioxygenase family.</text>
</comment>
<dbReference type="SUPFAM" id="SSF53213">
    <property type="entry name" value="LigB-like"/>
    <property type="match status" value="1"/>
</dbReference>
<dbReference type="GO" id="GO:0008270">
    <property type="term" value="F:zinc ion binding"/>
    <property type="evidence" value="ECO:0007669"/>
    <property type="project" value="InterPro"/>
</dbReference>
<reference evidence="8" key="1">
    <citation type="journal article" date="2018" name="Nat. Microbiol.">
        <title>Leveraging single-cell genomics to expand the fungal tree of life.</title>
        <authorList>
            <person name="Ahrendt S.R."/>
            <person name="Quandt C.A."/>
            <person name="Ciobanu D."/>
            <person name="Clum A."/>
            <person name="Salamov A."/>
            <person name="Andreopoulos B."/>
            <person name="Cheng J.F."/>
            <person name="Woyke T."/>
            <person name="Pelin A."/>
            <person name="Henrissat B."/>
            <person name="Reynolds N.K."/>
            <person name="Benny G.L."/>
            <person name="Smith M.E."/>
            <person name="James T.Y."/>
            <person name="Grigoriev I.V."/>
        </authorList>
    </citation>
    <scope>NUCLEOTIDE SEQUENCE [LARGE SCALE GENOMIC DNA]</scope>
    <source>
        <strain evidence="8">ATCC 52028</strain>
    </source>
</reference>
<dbReference type="GO" id="GO:0016702">
    <property type="term" value="F:oxidoreductase activity, acting on single donors with incorporation of molecular oxygen, incorporation of two atoms of oxygen"/>
    <property type="evidence" value="ECO:0007669"/>
    <property type="project" value="UniProtKB-ARBA"/>
</dbReference>
<keyword evidence="3" id="KW-0479">Metal-binding</keyword>
<evidence type="ECO:0000313" key="8">
    <source>
        <dbReference type="Proteomes" id="UP000274922"/>
    </source>
</evidence>
<dbReference type="EMBL" id="ML014338">
    <property type="protein sequence ID" value="RKO98957.1"/>
    <property type="molecule type" value="Genomic_DNA"/>
</dbReference>
<dbReference type="GO" id="GO:0008198">
    <property type="term" value="F:ferrous iron binding"/>
    <property type="evidence" value="ECO:0007669"/>
    <property type="project" value="InterPro"/>
</dbReference>
<dbReference type="STRING" id="1555241.A0A4V1IU13"/>
<dbReference type="OrthoDB" id="7396853at2759"/>
<accession>A0A4V1IU13</accession>
<sequence>APSLFVSHGGGPMPLLGDAAHQPLVDWLTSPAARALVADAPQVRAVLCVTAHWEQPQVTVTTQAQPTLLYDYHGFPPAAYALPWAARARGDAAVAQQIRDRLTAAGVANAADDRRGWDHGVFVPLMLLLGAAPRVPVIQMSVLASQDPAAHLALGRALAPLRDDGIALVASGMDFHNMAALRAGLGGALPDRGAAPVNAAFADALGQVCRTPSVAARCAALAQWTALPGARAAHPAGAAEHLMPLLVAAAAGGEGAGE</sequence>